<feature type="repeat" description="WD" evidence="3">
    <location>
        <begin position="1002"/>
        <end position="1035"/>
    </location>
</feature>
<dbReference type="Pfam" id="PF00400">
    <property type="entry name" value="WD40"/>
    <property type="match status" value="14"/>
</dbReference>
<feature type="repeat" description="WD" evidence="3">
    <location>
        <begin position="1057"/>
        <end position="1098"/>
    </location>
</feature>
<keyword evidence="1 3" id="KW-0853">WD repeat</keyword>
<keyword evidence="5" id="KW-0472">Membrane</keyword>
<gene>
    <name evidence="7" type="ORF">NZH93_08235</name>
</gene>
<keyword evidence="5" id="KW-1133">Transmembrane helix</keyword>
<accession>A0A9X2VHQ3</accession>
<keyword evidence="8" id="KW-1185">Reference proteome</keyword>
<dbReference type="SUPFAM" id="SSF101908">
    <property type="entry name" value="Putative isomerase YbhE"/>
    <property type="match status" value="1"/>
</dbReference>
<feature type="repeat" description="WD" evidence="3">
    <location>
        <begin position="911"/>
        <end position="952"/>
    </location>
</feature>
<dbReference type="PROSITE" id="PS50082">
    <property type="entry name" value="WD_REPEATS_2"/>
    <property type="match status" value="13"/>
</dbReference>
<dbReference type="SUPFAM" id="SSF50978">
    <property type="entry name" value="WD40 repeat-like"/>
    <property type="match status" value="1"/>
</dbReference>
<feature type="repeat" description="WD" evidence="3">
    <location>
        <begin position="1195"/>
        <end position="1236"/>
    </location>
</feature>
<dbReference type="PANTHER" id="PTHR19879:SF9">
    <property type="entry name" value="TRANSCRIPTION INITIATION FACTOR TFIID SUBUNIT 5"/>
    <property type="match status" value="1"/>
</dbReference>
<dbReference type="RefSeq" id="WP_259622354.1">
    <property type="nucleotide sequence ID" value="NZ_JANYMP010000003.1"/>
</dbReference>
<feature type="repeat" description="WD" evidence="3">
    <location>
        <begin position="778"/>
        <end position="819"/>
    </location>
</feature>
<feature type="domain" description="Novel STAND NTPase 1" evidence="6">
    <location>
        <begin position="61"/>
        <end position="454"/>
    </location>
</feature>
<feature type="transmembrane region" description="Helical" evidence="5">
    <location>
        <begin position="501"/>
        <end position="523"/>
    </location>
</feature>
<feature type="repeat" description="WD" evidence="3">
    <location>
        <begin position="685"/>
        <end position="726"/>
    </location>
</feature>
<dbReference type="PANTHER" id="PTHR19879">
    <property type="entry name" value="TRANSCRIPTION INITIATION FACTOR TFIID"/>
    <property type="match status" value="1"/>
</dbReference>
<reference evidence="7" key="1">
    <citation type="submission" date="2022-08" db="EMBL/GenBank/DDBJ databases">
        <authorList>
            <person name="Tistechok S."/>
            <person name="Samborskyy M."/>
            <person name="Roman I."/>
        </authorList>
    </citation>
    <scope>NUCLEOTIDE SEQUENCE</scope>
    <source>
        <strain evidence="7">DSM 103496</strain>
    </source>
</reference>
<evidence type="ECO:0000313" key="8">
    <source>
        <dbReference type="Proteomes" id="UP001141259"/>
    </source>
</evidence>
<protein>
    <recommendedName>
        <fullName evidence="6">Novel STAND NTPase 1 domain-containing protein</fullName>
    </recommendedName>
</protein>
<dbReference type="InterPro" id="IPR019775">
    <property type="entry name" value="WD40_repeat_CS"/>
</dbReference>
<evidence type="ECO:0000256" key="5">
    <source>
        <dbReference type="SAM" id="Phobius"/>
    </source>
</evidence>
<proteinExistence type="predicted"/>
<dbReference type="InterPro" id="IPR020472">
    <property type="entry name" value="WD40_PAC1"/>
</dbReference>
<evidence type="ECO:0000313" key="7">
    <source>
        <dbReference type="EMBL" id="MCS7476841.1"/>
    </source>
</evidence>
<dbReference type="SMART" id="SM00320">
    <property type="entry name" value="WD40"/>
    <property type="match status" value="14"/>
</dbReference>
<evidence type="ECO:0000256" key="4">
    <source>
        <dbReference type="SAM" id="MobiDB-lite"/>
    </source>
</evidence>
<dbReference type="SUPFAM" id="SSF52540">
    <property type="entry name" value="P-loop containing nucleoside triphosphate hydrolases"/>
    <property type="match status" value="1"/>
</dbReference>
<dbReference type="InterPro" id="IPR015943">
    <property type="entry name" value="WD40/YVTN_repeat-like_dom_sf"/>
</dbReference>
<feature type="region of interest" description="Disordered" evidence="4">
    <location>
        <begin position="1"/>
        <end position="35"/>
    </location>
</feature>
<dbReference type="PROSITE" id="PS50294">
    <property type="entry name" value="WD_REPEATS_REGION"/>
    <property type="match status" value="10"/>
</dbReference>
<dbReference type="PRINTS" id="PR00320">
    <property type="entry name" value="GPROTEINBRPT"/>
</dbReference>
<dbReference type="CDD" id="cd00200">
    <property type="entry name" value="WD40"/>
    <property type="match status" value="2"/>
</dbReference>
<evidence type="ECO:0000259" key="6">
    <source>
        <dbReference type="Pfam" id="PF20703"/>
    </source>
</evidence>
<feature type="repeat" description="WD" evidence="3">
    <location>
        <begin position="1103"/>
        <end position="1144"/>
    </location>
</feature>
<name>A0A9X2VHQ3_9PSEU</name>
<dbReference type="Proteomes" id="UP001141259">
    <property type="component" value="Unassembled WGS sequence"/>
</dbReference>
<dbReference type="SUPFAM" id="SSF82171">
    <property type="entry name" value="DPP6 N-terminal domain-like"/>
    <property type="match status" value="1"/>
</dbReference>
<evidence type="ECO:0000256" key="1">
    <source>
        <dbReference type="ARBA" id="ARBA00022574"/>
    </source>
</evidence>
<keyword evidence="5" id="KW-0812">Transmembrane</keyword>
<sequence>MASEETRDVTPGHRSGDVHQEATASGGAHVTQVGRDQHVHYTNGVRVRHRTTPGAVVHECPYPGLAAFGPEQAEWFFGRDGLVADLTARLDRRLVEGGVQVVVAPSGAGKSSLLRAGLLPALDDGRVPGSNGWPKVVFTPTAEPVARLAAAVASLTGVDHVDPADCVKALRRNADTPVVIVVDQFEELFTLCSDDRERQVFLDSLVEIAENDGKPLGLVVVGLRADFYAACADHPGLRAALQDAQLVVGPMTEDELREAVLHPAAAVGLDVEPGLVELLLHDLGVTTGQRAEDRTSYDAGRLPMLAHALRISWQQRSGSTLTVQGYRDTGGIRNAIATSAEQVHARLDDAGQRTARSLFLRLVRIGDGTEDTRRRVPGSELADQDPAATAAVIDAFTSARLLTRHRDEVEITHETLLRCWPRLRDWMTTDRVGRLVQQNLEEAATAWSRADRDPSLLYSGSRLHTARTWADSAPAGDFSPLVDSFLAACTRARRRSARVRTAVVSALLVAAVVASTAAALFAVQRGEAERQRDLAVYNRVVTEAQQQRDVDASLSAQLDLVAHRRRPGAETAARLVGAANRPLSTPLTGHAGRVGVVAFSPDGRTLVTGGVDEPAPIRVWDVSDATRPVRIGQSGGDANPVHGLAMSPDGRTVATGGLMGSVRLWSIVDPTRPEPLRELGTDDGFPGQVGTIGLLAFSPDGRFLAAANNQGTTQVWNLADPALAGSPSTTFGRQGSGEVEAVAWSPDGRTLAVGNEDAAAVLWDVTDYARPTAASPKLTGHDGAVDAVAFSPDGRTLATGSQDSTIRLWDVADPARASVVAETPRSGLSAVAGAVATVAFSPDGRTVAGGSGDTVRLWNVSDRTRPEAVGEPLRGHTGVVGAVAFSPDGRTLATGGNDRTARLWHLPGSVLTGPSATTHSAAFSPDGRTLATATAEPAVRLWNVTDPNRAEALGEPLTGLTDGVLSVAFSPDGRTLAAACGSAVHLWNVADPARPTPLAAPLTGHTGPVNAVAFSPDGRTLASASSDKSTRLWDLADPARPTPLAYPLATRSTEIDFNGRSEGIYSVAFSPDGRTLATGSSDQTIRLWNVSERTRPVLLGPTLTGHTDTVLSVAFSPDGRTLATGGADTTVRLWNTTDPARPTSAGPPLTDLTQEVFAVAFSPHGHTLATGGADATVRLWDTTDPARPTSPGPPLAGHTDAIATLAFSPDGRVLATGGADRSVRLTDLDVDRNSARICAFTRAGLTAERWDRHVGTDVPFAPPCA</sequence>
<feature type="compositionally biased region" description="Basic and acidic residues" evidence="4">
    <location>
        <begin position="1"/>
        <end position="20"/>
    </location>
</feature>
<comment type="caution">
    <text evidence="7">The sequence shown here is derived from an EMBL/GenBank/DDBJ whole genome shotgun (WGS) entry which is preliminary data.</text>
</comment>
<dbReference type="InterPro" id="IPR049052">
    <property type="entry name" value="nSTAND1"/>
</dbReference>
<dbReference type="PROSITE" id="PS00678">
    <property type="entry name" value="WD_REPEATS_1"/>
    <property type="match status" value="3"/>
</dbReference>
<feature type="repeat" description="WD" evidence="3">
    <location>
        <begin position="587"/>
        <end position="612"/>
    </location>
</feature>
<dbReference type="Gene3D" id="2.130.10.10">
    <property type="entry name" value="YVTN repeat-like/Quinoprotein amine dehydrogenase"/>
    <property type="match status" value="6"/>
</dbReference>
<dbReference type="EMBL" id="JANYMP010000003">
    <property type="protein sequence ID" value="MCS7476841.1"/>
    <property type="molecule type" value="Genomic_DNA"/>
</dbReference>
<organism evidence="7 8">
    <name type="scientific">Umezawaea endophytica</name>
    <dbReference type="NCBI Taxonomy" id="1654476"/>
    <lineage>
        <taxon>Bacteria</taxon>
        <taxon>Bacillati</taxon>
        <taxon>Actinomycetota</taxon>
        <taxon>Actinomycetes</taxon>
        <taxon>Pseudonocardiales</taxon>
        <taxon>Pseudonocardiaceae</taxon>
        <taxon>Umezawaea</taxon>
    </lineage>
</organism>
<dbReference type="Pfam" id="PF20703">
    <property type="entry name" value="nSTAND1"/>
    <property type="match status" value="1"/>
</dbReference>
<evidence type="ECO:0000256" key="3">
    <source>
        <dbReference type="PROSITE-ProRule" id="PRU00221"/>
    </source>
</evidence>
<dbReference type="AlphaFoldDB" id="A0A9X2VHQ3"/>
<feature type="repeat" description="WD" evidence="3">
    <location>
        <begin position="732"/>
        <end position="765"/>
    </location>
</feature>
<evidence type="ECO:0000256" key="2">
    <source>
        <dbReference type="ARBA" id="ARBA00022737"/>
    </source>
</evidence>
<feature type="repeat" description="WD" evidence="3">
    <location>
        <begin position="873"/>
        <end position="906"/>
    </location>
</feature>
<feature type="repeat" description="WD" evidence="3">
    <location>
        <begin position="1149"/>
        <end position="1190"/>
    </location>
</feature>
<dbReference type="InterPro" id="IPR027417">
    <property type="entry name" value="P-loop_NTPase"/>
</dbReference>
<feature type="repeat" description="WD" evidence="3">
    <location>
        <begin position="828"/>
        <end position="868"/>
    </location>
</feature>
<feature type="repeat" description="WD" evidence="3">
    <location>
        <begin position="634"/>
        <end position="667"/>
    </location>
</feature>
<dbReference type="InterPro" id="IPR036322">
    <property type="entry name" value="WD40_repeat_dom_sf"/>
</dbReference>
<dbReference type="InterPro" id="IPR001680">
    <property type="entry name" value="WD40_rpt"/>
</dbReference>
<keyword evidence="2" id="KW-0677">Repeat</keyword>